<dbReference type="PIR" id="JS0074">
    <property type="entry name" value="JS0074"/>
</dbReference>
<proteinExistence type="predicted"/>
<organism evidence="1">
    <name type="scientific">Schwanniomyces occidentalis var. occidentalis</name>
    <dbReference type="NCBI Taxonomy" id="4947"/>
    <lineage>
        <taxon>Eukaryota</taxon>
        <taxon>Fungi</taxon>
        <taxon>Dikarya</taxon>
        <taxon>Ascomycota</taxon>
        <taxon>Saccharomycotina</taxon>
        <taxon>Pichiomycetes</taxon>
        <taxon>Debaryomycetaceae</taxon>
        <taxon>Schwanniomyces</taxon>
    </lineage>
</organism>
<dbReference type="AlphaFoldDB" id="Q09091"/>
<sequence length="158" mass="18436">MKRMILPMTKINSWSALHKALVFVNIVGIVWPSALRSYIVGIRRQRSHDLVCSGNNISTVVWILSCPPNEIFLYSTVLFDVNPIVDVSRFLPISTYTKSYFYQRRLIRPLKFSFPYGQKDQRTILKRIIPFYLINSMIEKEPVSVCLLLQIYHQLALN</sequence>
<gene>
    <name evidence="1" type="primary">EG1</name>
</gene>
<name>Q09091_SCHOC</name>
<dbReference type="EMBL" id="M24078">
    <property type="protein sequence ID" value="AAA56860.1"/>
    <property type="molecule type" value="Genomic_DNA"/>
</dbReference>
<reference evidence="1" key="1">
    <citation type="journal article" date="1988" name="Gene">
        <title>A temporally expressed gene from Schwanniomyces alluvius and detection of homologous sequences in other yeasts.</title>
        <authorList>
            <person name="Prakash K."/>
            <person name="Seligy V.L."/>
        </authorList>
    </citation>
    <scope>NUCLEOTIDE SEQUENCE</scope>
</reference>
<evidence type="ECO:0000313" key="1">
    <source>
        <dbReference type="EMBL" id="AAA56860.1"/>
    </source>
</evidence>
<accession>Q09091</accession>
<protein>
    <submittedName>
        <fullName evidence="1">EG1 protein</fullName>
    </submittedName>
</protein>